<dbReference type="PANTHER" id="PTHR43649:SF12">
    <property type="entry name" value="DIACETYLCHITOBIOSE BINDING PROTEIN DASA"/>
    <property type="match status" value="1"/>
</dbReference>
<evidence type="ECO:0000313" key="2">
    <source>
        <dbReference type="EMBL" id="HIV74760.1"/>
    </source>
</evidence>
<dbReference type="InterPro" id="IPR006059">
    <property type="entry name" value="SBP"/>
</dbReference>
<reference evidence="2" key="1">
    <citation type="journal article" date="2021" name="PeerJ">
        <title>Extensive microbial diversity within the chicken gut microbiome revealed by metagenomics and culture.</title>
        <authorList>
            <person name="Gilroy R."/>
            <person name="Ravi A."/>
            <person name="Getino M."/>
            <person name="Pursley I."/>
            <person name="Horton D.L."/>
            <person name="Alikhan N.F."/>
            <person name="Baker D."/>
            <person name="Gharbi K."/>
            <person name="Hall N."/>
            <person name="Watson M."/>
            <person name="Adriaenssens E.M."/>
            <person name="Foster-Nyarko E."/>
            <person name="Jarju S."/>
            <person name="Secka A."/>
            <person name="Antonio M."/>
            <person name="Oren A."/>
            <person name="Chaudhuri R.R."/>
            <person name="La Ragione R."/>
            <person name="Hildebrand F."/>
            <person name="Pallen M.J."/>
        </authorList>
    </citation>
    <scope>NUCLEOTIDE SEQUENCE</scope>
    <source>
        <strain evidence="2">CHK169-2315</strain>
    </source>
</reference>
<evidence type="ECO:0000313" key="3">
    <source>
        <dbReference type="Proteomes" id="UP000823937"/>
    </source>
</evidence>
<dbReference type="SUPFAM" id="SSF53850">
    <property type="entry name" value="Periplasmic binding protein-like II"/>
    <property type="match status" value="1"/>
</dbReference>
<dbReference type="CDD" id="cd14748">
    <property type="entry name" value="PBP2_UgpB"/>
    <property type="match status" value="1"/>
</dbReference>
<feature type="signal peptide" evidence="1">
    <location>
        <begin position="1"/>
        <end position="27"/>
    </location>
</feature>
<accession>A0A9D1PLS4</accession>
<dbReference type="Gene3D" id="3.40.190.10">
    <property type="entry name" value="Periplasmic binding protein-like II"/>
    <property type="match status" value="1"/>
</dbReference>
<organism evidence="2 3">
    <name type="scientific">Candidatus Pseudogracilibacillus intestinigallinarum</name>
    <dbReference type="NCBI Taxonomy" id="2838742"/>
    <lineage>
        <taxon>Bacteria</taxon>
        <taxon>Bacillati</taxon>
        <taxon>Bacillota</taxon>
        <taxon>Bacilli</taxon>
        <taxon>Bacillales</taxon>
        <taxon>Bacillaceae</taxon>
        <taxon>Pseudogracilibacillus</taxon>
    </lineage>
</organism>
<evidence type="ECO:0000256" key="1">
    <source>
        <dbReference type="SAM" id="SignalP"/>
    </source>
</evidence>
<dbReference type="Pfam" id="PF13416">
    <property type="entry name" value="SBP_bac_8"/>
    <property type="match status" value="1"/>
</dbReference>
<dbReference type="Proteomes" id="UP000823937">
    <property type="component" value="Unassembled WGS sequence"/>
</dbReference>
<dbReference type="EMBL" id="DXHX01000105">
    <property type="protein sequence ID" value="HIV74760.1"/>
    <property type="molecule type" value="Genomic_DNA"/>
</dbReference>
<dbReference type="InterPro" id="IPR050490">
    <property type="entry name" value="Bact_solute-bd_prot1"/>
</dbReference>
<dbReference type="AlphaFoldDB" id="A0A9D1PLS4"/>
<protein>
    <submittedName>
        <fullName evidence="2">ABC transporter substrate-binding protein</fullName>
    </submittedName>
</protein>
<reference evidence="2" key="2">
    <citation type="submission" date="2021-04" db="EMBL/GenBank/DDBJ databases">
        <authorList>
            <person name="Gilroy R."/>
        </authorList>
    </citation>
    <scope>NUCLEOTIDE SEQUENCE</scope>
    <source>
        <strain evidence="2">CHK169-2315</strain>
    </source>
</reference>
<keyword evidence="1" id="KW-0732">Signal</keyword>
<proteinExistence type="predicted"/>
<comment type="caution">
    <text evidence="2">The sequence shown here is derived from an EMBL/GenBank/DDBJ whole genome shotgun (WGS) entry which is preliminary data.</text>
</comment>
<dbReference type="PROSITE" id="PS51257">
    <property type="entry name" value="PROKAR_LIPOPROTEIN"/>
    <property type="match status" value="1"/>
</dbReference>
<sequence>MRKYLLGLSLLLAFGLILGACSSSDSASSDGKVEIEFWYGLGSEADKKMKEIISDFNAEHEDIEVIPVPQADYTETYEKLQAAIASNTAPGIFIAEVTPMTDLASKEALEPLDKFLDEDDSFDEEDFLASLISPGKMDGSMYMLPGYGSAQVMYYRKDIFENAGVDPEEAFASWENLAEASRTLIDSGEVNVGHMPMWGYENLVDIALSNGGSILNDDGTEVLIDSPEWIESWEFIREQIHDKENMKINSGGQGWEYWYKTIDQVMNGSAASYTGSSGDKGDLDFDKIDSHIQPGLNGKDPAPEVTGLYLGIPSSISEEEKEAAYEWMSYFTSSEVNADWSKTIGYVPTRNSTTEEPVYADFVAENPYANVPYEQAQISTPEFIDPTGGKIIDALSIATDKVQIENIPVEEALKKAKEDAQAALDEVNNK</sequence>
<dbReference type="PANTHER" id="PTHR43649">
    <property type="entry name" value="ARABINOSE-BINDING PROTEIN-RELATED"/>
    <property type="match status" value="1"/>
</dbReference>
<name>A0A9D1PLS4_9BACI</name>
<feature type="chain" id="PRO_5039106580" evidence="1">
    <location>
        <begin position="28"/>
        <end position="430"/>
    </location>
</feature>
<gene>
    <name evidence="2" type="ORF">H9895_06765</name>
</gene>